<dbReference type="EMBL" id="JATAAI010000001">
    <property type="protein sequence ID" value="KAK1749116.1"/>
    <property type="molecule type" value="Genomic_DNA"/>
</dbReference>
<reference evidence="3" key="1">
    <citation type="submission" date="2023-06" db="EMBL/GenBank/DDBJ databases">
        <title>Survivors Of The Sea: Transcriptome response of Skeletonema marinoi to long-term dormancy.</title>
        <authorList>
            <person name="Pinder M.I.M."/>
            <person name="Kourtchenko O."/>
            <person name="Robertson E.K."/>
            <person name="Larsson T."/>
            <person name="Maumus F."/>
            <person name="Osuna-Cruz C.M."/>
            <person name="Vancaester E."/>
            <person name="Stenow R."/>
            <person name="Vandepoele K."/>
            <person name="Ploug H."/>
            <person name="Bruchert V."/>
            <person name="Godhe A."/>
            <person name="Topel M."/>
        </authorList>
    </citation>
    <scope>NUCLEOTIDE SEQUENCE</scope>
    <source>
        <strain evidence="3">R05AC</strain>
    </source>
</reference>
<dbReference type="AlphaFoldDB" id="A0AAD9DK35"/>
<dbReference type="EMBL" id="JATAAI010000001">
    <property type="protein sequence ID" value="KAK1749112.1"/>
    <property type="molecule type" value="Genomic_DNA"/>
</dbReference>
<gene>
    <name evidence="1" type="ORF">QTG54_001051</name>
    <name evidence="2" type="ORF">QTG54_001052</name>
    <name evidence="3" type="ORF">QTG54_001053</name>
    <name evidence="4" type="ORF">QTG54_001055</name>
</gene>
<name>A0AAD9DK35_9STRA</name>
<evidence type="ECO:0000313" key="4">
    <source>
        <dbReference type="EMBL" id="KAK1749116.1"/>
    </source>
</evidence>
<accession>A0AAD9DK35</accession>
<dbReference type="EMBL" id="JATAAI010000001">
    <property type="protein sequence ID" value="KAK1749113.1"/>
    <property type="molecule type" value="Genomic_DNA"/>
</dbReference>
<keyword evidence="5" id="KW-1185">Reference proteome</keyword>
<sequence length="95" mass="10638">MSLKKISGELQSSVQQLSAEKTFQNSPKIPSKYSATSTFLLKKSASCWKCGIAIVKSVIVVLVSLQAVDENDTDEQDFKDRGWLVRLYNDPMNPR</sequence>
<evidence type="ECO:0000313" key="5">
    <source>
        <dbReference type="Proteomes" id="UP001224775"/>
    </source>
</evidence>
<dbReference type="EMBL" id="JATAAI010000001">
    <property type="protein sequence ID" value="KAK1749114.1"/>
    <property type="molecule type" value="Genomic_DNA"/>
</dbReference>
<comment type="caution">
    <text evidence="3">The sequence shown here is derived from an EMBL/GenBank/DDBJ whole genome shotgun (WGS) entry which is preliminary data.</text>
</comment>
<proteinExistence type="predicted"/>
<organism evidence="3 5">
    <name type="scientific">Skeletonema marinoi</name>
    <dbReference type="NCBI Taxonomy" id="267567"/>
    <lineage>
        <taxon>Eukaryota</taxon>
        <taxon>Sar</taxon>
        <taxon>Stramenopiles</taxon>
        <taxon>Ochrophyta</taxon>
        <taxon>Bacillariophyta</taxon>
        <taxon>Coscinodiscophyceae</taxon>
        <taxon>Thalassiosirophycidae</taxon>
        <taxon>Thalassiosirales</taxon>
        <taxon>Skeletonemataceae</taxon>
        <taxon>Skeletonema</taxon>
        <taxon>Skeletonema marinoi-dohrnii complex</taxon>
    </lineage>
</organism>
<protein>
    <submittedName>
        <fullName evidence="3">Uncharacterized protein</fullName>
    </submittedName>
</protein>
<evidence type="ECO:0000313" key="2">
    <source>
        <dbReference type="EMBL" id="KAK1749113.1"/>
    </source>
</evidence>
<evidence type="ECO:0000313" key="1">
    <source>
        <dbReference type="EMBL" id="KAK1749112.1"/>
    </source>
</evidence>
<evidence type="ECO:0000313" key="3">
    <source>
        <dbReference type="EMBL" id="KAK1749114.1"/>
    </source>
</evidence>
<dbReference type="Proteomes" id="UP001224775">
    <property type="component" value="Unassembled WGS sequence"/>
</dbReference>